<evidence type="ECO:0000313" key="2">
    <source>
        <dbReference type="EMBL" id="QNQ10662.1"/>
    </source>
</evidence>
<feature type="chain" id="PRO_5028893491" evidence="1">
    <location>
        <begin position="19"/>
        <end position="168"/>
    </location>
</feature>
<keyword evidence="1" id="KW-0732">Signal</keyword>
<protein>
    <submittedName>
        <fullName evidence="2">Uncharacterized protein</fullName>
    </submittedName>
</protein>
<accession>A0A7H0LLV9</accession>
<evidence type="ECO:0000313" key="3">
    <source>
        <dbReference type="Proteomes" id="UP000516148"/>
    </source>
</evidence>
<dbReference type="RefSeq" id="WP_187762953.1">
    <property type="nucleotide sequence ID" value="NZ_CP061038.1"/>
</dbReference>
<name>A0A7H0LLV9_9SPHN</name>
<dbReference type="AlphaFoldDB" id="A0A7H0LLV9"/>
<evidence type="ECO:0000256" key="1">
    <source>
        <dbReference type="SAM" id="SignalP"/>
    </source>
</evidence>
<feature type="signal peptide" evidence="1">
    <location>
        <begin position="1"/>
        <end position="18"/>
    </location>
</feature>
<dbReference type="Proteomes" id="UP000516148">
    <property type="component" value="Chromosome"/>
</dbReference>
<sequence length="168" mass="17796">MPALILSAPILSVPISLAAPASASSAPDQAALAGRELAHPPVKGSAGPYRAVTLTLTRPAEPFGAPFTGMLDIGRGKRLILAGPDENADFFQVEPKAVLFVPTARSRSNDIVILYDSSRIGPQHGTQHRALVYRIDATKALRCPDIERRLEGAANAATVRARLGRRKG</sequence>
<organism evidence="2 3">
    <name type="scientific">Sphingomonas alpina</name>
    <dbReference type="NCBI Taxonomy" id="653931"/>
    <lineage>
        <taxon>Bacteria</taxon>
        <taxon>Pseudomonadati</taxon>
        <taxon>Pseudomonadota</taxon>
        <taxon>Alphaproteobacteria</taxon>
        <taxon>Sphingomonadales</taxon>
        <taxon>Sphingomonadaceae</taxon>
        <taxon>Sphingomonas</taxon>
    </lineage>
</organism>
<proteinExistence type="predicted"/>
<gene>
    <name evidence="2" type="ORF">H3Z74_05540</name>
</gene>
<dbReference type="KEGG" id="spap:H3Z74_05540"/>
<dbReference type="EMBL" id="CP061038">
    <property type="protein sequence ID" value="QNQ10662.1"/>
    <property type="molecule type" value="Genomic_DNA"/>
</dbReference>
<keyword evidence="3" id="KW-1185">Reference proteome</keyword>
<reference evidence="2 3" key="1">
    <citation type="submission" date="2020-09" db="EMBL/GenBank/DDBJ databases">
        <title>Sphingomonas sp., a new species isolated from pork steak.</title>
        <authorList>
            <person name="Heidler von Heilborn D."/>
        </authorList>
    </citation>
    <scope>NUCLEOTIDE SEQUENCE [LARGE SCALE GENOMIC DNA]</scope>
    <source>
        <strain evidence="3">S8-3T</strain>
    </source>
</reference>